<feature type="domain" description="Mce/MlaD" evidence="2">
    <location>
        <begin position="50"/>
        <end position="126"/>
    </location>
</feature>
<dbReference type="Proteomes" id="UP001056035">
    <property type="component" value="Chromosome"/>
</dbReference>
<sequence length="449" mass="48459">MKRAIKEYAPFFGAIIGLAVIAAVVGGYILSQQRFHLPHWVPLAGSDFVDYKAELPTAQSITPGQGQTVDVAGIPVGEIAKVDLVDGRAVVTMKIRKKFTPIYRDATILVRPKTGLNDMVLQLTPGSRRTGELPTNGKSWIPVSQTLANVNLDEVLASLDGDTRQYLQLLIGGAGQGLRGQGRQLAASVKRFDPTSRDILKITKKLAERRRNIARTVHNFRLLSEALAGKDQQLTSLVSASNVVFKAFADQDAHLRDALRQLPPTLQATNTGLQKADKLAKVLGPTLGDLRPGARALGPALKATRPFLAKTEPVIRTQLRPFARDARPTVRALRPAARDLAAVTPNLTTTFSVVNYLLNELAYDKPGDGNNSYLWWIGWANHLGDTIFGNGDANGVTRRGLLVVSCTGLATLDQLKKVNPQLGLLVGLLNPVEQSSVCPTTSQPTGATK</sequence>
<dbReference type="RefSeq" id="WP_254572430.1">
    <property type="nucleotide sequence ID" value="NZ_CP098502.1"/>
</dbReference>
<evidence type="ECO:0000259" key="2">
    <source>
        <dbReference type="Pfam" id="PF02470"/>
    </source>
</evidence>
<dbReference type="InterPro" id="IPR052336">
    <property type="entry name" value="MlaD_Phospholipid_Transporter"/>
</dbReference>
<evidence type="ECO:0000313" key="4">
    <source>
        <dbReference type="Proteomes" id="UP001056035"/>
    </source>
</evidence>
<dbReference type="InterPro" id="IPR003399">
    <property type="entry name" value="Mce/MlaD"/>
</dbReference>
<feature type="transmembrane region" description="Helical" evidence="1">
    <location>
        <begin position="12"/>
        <end position="30"/>
    </location>
</feature>
<protein>
    <submittedName>
        <fullName evidence="3">MlaD family protein</fullName>
    </submittedName>
</protein>
<evidence type="ECO:0000313" key="3">
    <source>
        <dbReference type="EMBL" id="UTI65752.1"/>
    </source>
</evidence>
<dbReference type="PANTHER" id="PTHR33371">
    <property type="entry name" value="INTERMEMBRANE PHOSPHOLIPID TRANSPORT SYSTEM BINDING PROTEIN MLAD-RELATED"/>
    <property type="match status" value="1"/>
</dbReference>
<proteinExistence type="predicted"/>
<gene>
    <name evidence="3" type="ORF">NBH00_05940</name>
</gene>
<accession>A0ABY5DY66</accession>
<keyword evidence="1" id="KW-1133">Transmembrane helix</keyword>
<keyword evidence="4" id="KW-1185">Reference proteome</keyword>
<dbReference type="Pfam" id="PF02470">
    <property type="entry name" value="MlaD"/>
    <property type="match status" value="1"/>
</dbReference>
<name>A0ABY5DY66_9ACTN</name>
<reference evidence="3 4" key="1">
    <citation type="submission" date="2022-06" db="EMBL/GenBank/DDBJ databases">
        <title>Paraconexibacter antarcticus.</title>
        <authorList>
            <person name="Kim C.S."/>
        </authorList>
    </citation>
    <scope>NUCLEOTIDE SEQUENCE [LARGE SCALE GENOMIC DNA]</scope>
    <source>
        <strain evidence="3 4">02-257</strain>
    </source>
</reference>
<evidence type="ECO:0000256" key="1">
    <source>
        <dbReference type="SAM" id="Phobius"/>
    </source>
</evidence>
<dbReference type="PANTHER" id="PTHR33371:SF4">
    <property type="entry name" value="INTERMEMBRANE PHOSPHOLIPID TRANSPORT SYSTEM BINDING PROTEIN MLAD"/>
    <property type="match status" value="1"/>
</dbReference>
<dbReference type="EMBL" id="CP098502">
    <property type="protein sequence ID" value="UTI65752.1"/>
    <property type="molecule type" value="Genomic_DNA"/>
</dbReference>
<organism evidence="3 4">
    <name type="scientific">Paraconexibacter antarcticus</name>
    <dbReference type="NCBI Taxonomy" id="2949664"/>
    <lineage>
        <taxon>Bacteria</taxon>
        <taxon>Bacillati</taxon>
        <taxon>Actinomycetota</taxon>
        <taxon>Thermoleophilia</taxon>
        <taxon>Solirubrobacterales</taxon>
        <taxon>Paraconexibacteraceae</taxon>
        <taxon>Paraconexibacter</taxon>
    </lineage>
</organism>
<keyword evidence="1" id="KW-0812">Transmembrane</keyword>
<keyword evidence="1" id="KW-0472">Membrane</keyword>